<gene>
    <name evidence="1" type="ORF">IAG44_32335</name>
</gene>
<dbReference type="Proteomes" id="UP000516052">
    <property type="component" value="Chromosome"/>
</dbReference>
<sequence>MTVATAFAGMRDVGIEAVTPVVFTAGCPECRGRFQLGAAAFMLAIGGSERTTFYSFTCPECEVAVRKPAGERIVELLVGGGVRVLRLTGA</sequence>
<accession>A0A7H0ILM1</accession>
<name>A0A7H0ILM1_9ACTN</name>
<protein>
    <submittedName>
        <fullName evidence="1">Uncharacterized protein</fullName>
    </submittedName>
</protein>
<reference evidence="1 2" key="1">
    <citation type="submission" date="2020-08" db="EMBL/GenBank/DDBJ databases">
        <title>A novel species.</title>
        <authorList>
            <person name="Gao J."/>
        </authorList>
    </citation>
    <scope>NUCLEOTIDE SEQUENCE [LARGE SCALE GENOMIC DNA]</scope>
    <source>
        <strain evidence="1 2">CRXT-G-22</strain>
    </source>
</reference>
<keyword evidence="2" id="KW-1185">Reference proteome</keyword>
<evidence type="ECO:0000313" key="2">
    <source>
        <dbReference type="Proteomes" id="UP000516052"/>
    </source>
</evidence>
<proteinExistence type="predicted"/>
<dbReference type="AlphaFoldDB" id="A0A7H0ILM1"/>
<dbReference type="EMBL" id="CP060828">
    <property type="protein sequence ID" value="QNP73687.1"/>
    <property type="molecule type" value="Genomic_DNA"/>
</dbReference>
<organism evidence="1 2">
    <name type="scientific">Streptomyces roseirectus</name>
    <dbReference type="NCBI Taxonomy" id="2768066"/>
    <lineage>
        <taxon>Bacteria</taxon>
        <taxon>Bacillati</taxon>
        <taxon>Actinomycetota</taxon>
        <taxon>Actinomycetes</taxon>
        <taxon>Kitasatosporales</taxon>
        <taxon>Streptomycetaceae</taxon>
        <taxon>Streptomyces</taxon>
    </lineage>
</organism>
<evidence type="ECO:0000313" key="1">
    <source>
        <dbReference type="EMBL" id="QNP73687.1"/>
    </source>
</evidence>
<dbReference type="RefSeq" id="WP_187750622.1">
    <property type="nucleotide sequence ID" value="NZ_CP060828.1"/>
</dbReference>
<dbReference type="KEGG" id="sroi:IAG44_32335"/>